<accession>A0AA39FKU8</accession>
<evidence type="ECO:0000313" key="2">
    <source>
        <dbReference type="EMBL" id="KAK0171452.1"/>
    </source>
</evidence>
<feature type="signal peptide" evidence="1">
    <location>
        <begin position="1"/>
        <end position="19"/>
    </location>
</feature>
<name>A0AA39FKU8_MICHY</name>
<dbReference type="AlphaFoldDB" id="A0AA39FKU8"/>
<feature type="non-terminal residue" evidence="2">
    <location>
        <position position="1"/>
    </location>
</feature>
<evidence type="ECO:0000313" key="3">
    <source>
        <dbReference type="Proteomes" id="UP001168972"/>
    </source>
</evidence>
<organism evidence="2 3">
    <name type="scientific">Microctonus hyperodae</name>
    <name type="common">Parasitoid wasp</name>
    <dbReference type="NCBI Taxonomy" id="165561"/>
    <lineage>
        <taxon>Eukaryota</taxon>
        <taxon>Metazoa</taxon>
        <taxon>Ecdysozoa</taxon>
        <taxon>Arthropoda</taxon>
        <taxon>Hexapoda</taxon>
        <taxon>Insecta</taxon>
        <taxon>Pterygota</taxon>
        <taxon>Neoptera</taxon>
        <taxon>Endopterygota</taxon>
        <taxon>Hymenoptera</taxon>
        <taxon>Apocrita</taxon>
        <taxon>Ichneumonoidea</taxon>
        <taxon>Braconidae</taxon>
        <taxon>Euphorinae</taxon>
        <taxon>Microctonus</taxon>
    </lineage>
</organism>
<feature type="chain" id="PRO_5041380092" evidence="1">
    <location>
        <begin position="20"/>
        <end position="264"/>
    </location>
</feature>
<keyword evidence="3" id="KW-1185">Reference proteome</keyword>
<protein>
    <submittedName>
        <fullName evidence="2">Uncharacterized protein</fullName>
    </submittedName>
</protein>
<dbReference type="Proteomes" id="UP001168972">
    <property type="component" value="Unassembled WGS sequence"/>
</dbReference>
<proteinExistence type="predicted"/>
<reference evidence="2" key="1">
    <citation type="journal article" date="2023" name="bioRxiv">
        <title>Scaffold-level genome assemblies of two parasitoid biocontrol wasps reveal the parthenogenesis mechanism and an associated novel virus.</title>
        <authorList>
            <person name="Inwood S."/>
            <person name="Skelly J."/>
            <person name="Guhlin J."/>
            <person name="Harrop T."/>
            <person name="Goldson S."/>
            <person name="Dearden P."/>
        </authorList>
    </citation>
    <scope>NUCLEOTIDE SEQUENCE</scope>
    <source>
        <strain evidence="2">Lincoln</strain>
        <tissue evidence="2">Whole body</tissue>
    </source>
</reference>
<dbReference type="EMBL" id="JAQQBR010000285">
    <property type="protein sequence ID" value="KAK0171452.1"/>
    <property type="molecule type" value="Genomic_DNA"/>
</dbReference>
<evidence type="ECO:0000256" key="1">
    <source>
        <dbReference type="SAM" id="SignalP"/>
    </source>
</evidence>
<sequence length="264" mass="30336">MYCKMVLLGVAIFITITEDYTKSELHQALIIFKNRIYYVLVYAETYTVMIQNDKEVIELNWTPTEQFLANKNVPVWVAWKDKTPELIPKVNISKVFKHSKIFGFFEMYHDVQKSSAVVYSTKSKKFFGVIDTRFYITGLPLSEIGPHKRHHVNGPYIKIREPSNDSHGDLIPVDVTQTDSCGTNSDEFPDFPEAHHFMSDILYPEVLVFISNEILEENKKKNGHIATLLTNYIAYFNAIDMLFAKLAKDGIKIQINIAGFVIEA</sequence>
<keyword evidence="1" id="KW-0732">Signal</keyword>
<reference evidence="2" key="2">
    <citation type="submission" date="2023-03" db="EMBL/GenBank/DDBJ databases">
        <authorList>
            <person name="Inwood S.N."/>
            <person name="Skelly J.G."/>
            <person name="Guhlin J."/>
            <person name="Harrop T.W.R."/>
            <person name="Goldson S.G."/>
            <person name="Dearden P.K."/>
        </authorList>
    </citation>
    <scope>NUCLEOTIDE SEQUENCE</scope>
    <source>
        <strain evidence="2">Lincoln</strain>
        <tissue evidence="2">Whole body</tissue>
    </source>
</reference>
<gene>
    <name evidence="2" type="ORF">PV327_011280</name>
</gene>
<comment type="caution">
    <text evidence="2">The sequence shown here is derived from an EMBL/GenBank/DDBJ whole genome shotgun (WGS) entry which is preliminary data.</text>
</comment>